<dbReference type="AlphaFoldDB" id="A0A420INC9"/>
<comment type="caution">
    <text evidence="1">The sequence shown here is derived from an EMBL/GenBank/DDBJ whole genome shotgun (WGS) entry which is preliminary data.</text>
</comment>
<accession>A0A420INC9</accession>
<reference evidence="1 2" key="1">
    <citation type="journal article" date="2018" name="BMC Genomics">
        <title>Comparative genome analyses reveal sequence features reflecting distinct modes of host-adaptation between dicot and monocot powdery mildew.</title>
        <authorList>
            <person name="Wu Y."/>
            <person name="Ma X."/>
            <person name="Pan Z."/>
            <person name="Kale S.D."/>
            <person name="Song Y."/>
            <person name="King H."/>
            <person name="Zhang Q."/>
            <person name="Presley C."/>
            <person name="Deng X."/>
            <person name="Wei C.I."/>
            <person name="Xiao S."/>
        </authorList>
    </citation>
    <scope>NUCLEOTIDE SEQUENCE [LARGE SCALE GENOMIC DNA]</scope>
    <source>
        <strain evidence="1">UMSG1</strain>
    </source>
</reference>
<gene>
    <name evidence="1" type="ORF">GcM1_230064</name>
</gene>
<sequence length="59" mass="6711">MNTKYRIETSDAKINNKEPCTARVSLIPTKSLGETTEIRALVNATGYFRYLINRFAEIS</sequence>
<dbReference type="Proteomes" id="UP000285326">
    <property type="component" value="Unassembled WGS sequence"/>
</dbReference>
<protein>
    <submittedName>
        <fullName evidence="1">Uncharacterized protein</fullName>
    </submittedName>
</protein>
<organism evidence="1 2">
    <name type="scientific">Golovinomyces cichoracearum</name>
    <dbReference type="NCBI Taxonomy" id="62708"/>
    <lineage>
        <taxon>Eukaryota</taxon>
        <taxon>Fungi</taxon>
        <taxon>Dikarya</taxon>
        <taxon>Ascomycota</taxon>
        <taxon>Pezizomycotina</taxon>
        <taxon>Leotiomycetes</taxon>
        <taxon>Erysiphales</taxon>
        <taxon>Erysiphaceae</taxon>
        <taxon>Golovinomyces</taxon>
    </lineage>
</organism>
<dbReference type="EMBL" id="MCBS01023027">
    <property type="protein sequence ID" value="RKF76022.1"/>
    <property type="molecule type" value="Genomic_DNA"/>
</dbReference>
<name>A0A420INC9_9PEZI</name>
<evidence type="ECO:0000313" key="1">
    <source>
        <dbReference type="EMBL" id="RKF76022.1"/>
    </source>
</evidence>
<evidence type="ECO:0000313" key="2">
    <source>
        <dbReference type="Proteomes" id="UP000285326"/>
    </source>
</evidence>
<proteinExistence type="predicted"/>